<feature type="compositionally biased region" description="Basic and acidic residues" evidence="1">
    <location>
        <begin position="174"/>
        <end position="189"/>
    </location>
</feature>
<dbReference type="EMBL" id="CM009291">
    <property type="protein sequence ID" value="PNT49416.1"/>
    <property type="molecule type" value="Genomic_DNA"/>
</dbReference>
<dbReference type="FunCoup" id="A0A2K2BI16">
    <property type="interactions" value="82"/>
</dbReference>
<dbReference type="PANTHER" id="PTHR33095">
    <property type="entry name" value="OS07G0619500 PROTEIN"/>
    <property type="match status" value="1"/>
</dbReference>
<feature type="region of interest" description="Disordered" evidence="1">
    <location>
        <begin position="115"/>
        <end position="197"/>
    </location>
</feature>
<dbReference type="InParanoid" id="A0A2K2BI16"/>
<dbReference type="Proteomes" id="UP000006729">
    <property type="component" value="Chromosome 2"/>
</dbReference>
<feature type="compositionally biased region" description="Polar residues" evidence="1">
    <location>
        <begin position="132"/>
        <end position="144"/>
    </location>
</feature>
<name>A0A2K2BI16_POPTR</name>
<proteinExistence type="predicted"/>
<feature type="compositionally biased region" description="Basic and acidic residues" evidence="1">
    <location>
        <begin position="152"/>
        <end position="166"/>
    </location>
</feature>
<organism evidence="2 3">
    <name type="scientific">Populus trichocarpa</name>
    <name type="common">Western balsam poplar</name>
    <name type="synonym">Populus balsamifera subsp. trichocarpa</name>
    <dbReference type="NCBI Taxonomy" id="3694"/>
    <lineage>
        <taxon>Eukaryota</taxon>
        <taxon>Viridiplantae</taxon>
        <taxon>Streptophyta</taxon>
        <taxon>Embryophyta</taxon>
        <taxon>Tracheophyta</taxon>
        <taxon>Spermatophyta</taxon>
        <taxon>Magnoliopsida</taxon>
        <taxon>eudicotyledons</taxon>
        <taxon>Gunneridae</taxon>
        <taxon>Pentapetalae</taxon>
        <taxon>rosids</taxon>
        <taxon>fabids</taxon>
        <taxon>Malpighiales</taxon>
        <taxon>Salicaceae</taxon>
        <taxon>Saliceae</taxon>
        <taxon>Populus</taxon>
    </lineage>
</organism>
<accession>A0A2K2BI16</accession>
<evidence type="ECO:0000313" key="2">
    <source>
        <dbReference type="EMBL" id="PNT49416.1"/>
    </source>
</evidence>
<dbReference type="PANTHER" id="PTHR33095:SF14">
    <property type="entry name" value="AR781"/>
    <property type="match status" value="1"/>
</dbReference>
<feature type="region of interest" description="Disordered" evidence="1">
    <location>
        <begin position="293"/>
        <end position="314"/>
    </location>
</feature>
<reference evidence="2 3" key="1">
    <citation type="journal article" date="2006" name="Science">
        <title>The genome of black cottonwood, Populus trichocarpa (Torr. &amp; Gray).</title>
        <authorList>
            <person name="Tuskan G.A."/>
            <person name="Difazio S."/>
            <person name="Jansson S."/>
            <person name="Bohlmann J."/>
            <person name="Grigoriev I."/>
            <person name="Hellsten U."/>
            <person name="Putnam N."/>
            <person name="Ralph S."/>
            <person name="Rombauts S."/>
            <person name="Salamov A."/>
            <person name="Schein J."/>
            <person name="Sterck L."/>
            <person name="Aerts A."/>
            <person name="Bhalerao R.R."/>
            <person name="Bhalerao R.P."/>
            <person name="Blaudez D."/>
            <person name="Boerjan W."/>
            <person name="Brun A."/>
            <person name="Brunner A."/>
            <person name="Busov V."/>
            <person name="Campbell M."/>
            <person name="Carlson J."/>
            <person name="Chalot M."/>
            <person name="Chapman J."/>
            <person name="Chen G.L."/>
            <person name="Cooper D."/>
            <person name="Coutinho P.M."/>
            <person name="Couturier J."/>
            <person name="Covert S."/>
            <person name="Cronk Q."/>
            <person name="Cunningham R."/>
            <person name="Davis J."/>
            <person name="Degroeve S."/>
            <person name="Dejardin A."/>
            <person name="Depamphilis C."/>
            <person name="Detter J."/>
            <person name="Dirks B."/>
            <person name="Dubchak I."/>
            <person name="Duplessis S."/>
            <person name="Ehlting J."/>
            <person name="Ellis B."/>
            <person name="Gendler K."/>
            <person name="Goodstein D."/>
            <person name="Gribskov M."/>
            <person name="Grimwood J."/>
            <person name="Groover A."/>
            <person name="Gunter L."/>
            <person name="Hamberger B."/>
            <person name="Heinze B."/>
            <person name="Helariutta Y."/>
            <person name="Henrissat B."/>
            <person name="Holligan D."/>
            <person name="Holt R."/>
            <person name="Huang W."/>
            <person name="Islam-Faridi N."/>
            <person name="Jones S."/>
            <person name="Jones-Rhoades M."/>
            <person name="Jorgensen R."/>
            <person name="Joshi C."/>
            <person name="Kangasjarvi J."/>
            <person name="Karlsson J."/>
            <person name="Kelleher C."/>
            <person name="Kirkpatrick R."/>
            <person name="Kirst M."/>
            <person name="Kohler A."/>
            <person name="Kalluri U."/>
            <person name="Larimer F."/>
            <person name="Leebens-Mack J."/>
            <person name="Leple J.C."/>
            <person name="Locascio P."/>
            <person name="Lou Y."/>
            <person name="Lucas S."/>
            <person name="Martin F."/>
            <person name="Montanini B."/>
            <person name="Napoli C."/>
            <person name="Nelson D.R."/>
            <person name="Nelson C."/>
            <person name="Nieminen K."/>
            <person name="Nilsson O."/>
            <person name="Pereda V."/>
            <person name="Peter G."/>
            <person name="Philippe R."/>
            <person name="Pilate G."/>
            <person name="Poliakov A."/>
            <person name="Razumovskaya J."/>
            <person name="Richardson P."/>
            <person name="Rinaldi C."/>
            <person name="Ritland K."/>
            <person name="Rouze P."/>
            <person name="Ryaboy D."/>
            <person name="Schmutz J."/>
            <person name="Schrader J."/>
            <person name="Segerman B."/>
            <person name="Shin H."/>
            <person name="Siddiqui A."/>
            <person name="Sterky F."/>
            <person name="Terry A."/>
            <person name="Tsai C.J."/>
            <person name="Uberbacher E."/>
            <person name="Unneberg P."/>
            <person name="Vahala J."/>
            <person name="Wall K."/>
            <person name="Wessler S."/>
            <person name="Yang G."/>
            <person name="Yin T."/>
            <person name="Douglas C."/>
            <person name="Marra M."/>
            <person name="Sandberg G."/>
            <person name="Van de Peer Y."/>
            <person name="Rokhsar D."/>
        </authorList>
    </citation>
    <scope>NUCLEOTIDE SEQUENCE [LARGE SCALE GENOMIC DNA]</scope>
    <source>
        <strain evidence="3">cv. Nisqually</strain>
    </source>
</reference>
<dbReference type="InterPro" id="IPR012442">
    <property type="entry name" value="DUF1645_plant"/>
</dbReference>
<sequence>MLKLQVIVPAPGMDFDFNEARTSPFLTAPSTPKRFGDCTFSAPTSPSRVAEFYSYFDSLIDSNEERTGFTFHWDERRGTPKSPRATANTNSEDDFAFDFCVELEKTSLSADELFDGGKIRPLKPPPRLQGEGFTQISPLSSPRSPIQKGKRMIREAFSPRKKKDSDPFATAVENSRKRTDQNERGRQVEKVSGLTSSSSRRASRSLTLFRAFEYPWEEEKQLDKITNQSAENPKALVSSNSSSSSSSSSNSSSKSSSRKWRLRDFLLFRSASEGHAHEKDRLRKYSGLFKKHEDGKEPSFVSTDSSGSASLRRKGPVSAHELHYTVNKAASENLKKKTFLPYKQGFFGRLAFNRAPHAPGNGFATSTR</sequence>
<dbReference type="AlphaFoldDB" id="A0A2K2BI16"/>
<gene>
    <name evidence="2" type="ORF">POPTR_002G128500</name>
</gene>
<feature type="region of interest" description="Disordered" evidence="1">
    <location>
        <begin position="224"/>
        <end position="255"/>
    </location>
</feature>
<dbReference type="Pfam" id="PF07816">
    <property type="entry name" value="DUF1645"/>
    <property type="match status" value="1"/>
</dbReference>
<keyword evidence="3" id="KW-1185">Reference proteome</keyword>
<dbReference type="STRING" id="3694.A0A2K2BI16"/>
<feature type="compositionally biased region" description="Low complexity" evidence="1">
    <location>
        <begin position="238"/>
        <end position="255"/>
    </location>
</feature>
<evidence type="ECO:0000313" key="3">
    <source>
        <dbReference type="Proteomes" id="UP000006729"/>
    </source>
</evidence>
<protein>
    <submittedName>
        <fullName evidence="2">Uncharacterized protein</fullName>
    </submittedName>
</protein>
<feature type="compositionally biased region" description="Polar residues" evidence="1">
    <location>
        <begin position="300"/>
        <end position="309"/>
    </location>
</feature>
<evidence type="ECO:0000256" key="1">
    <source>
        <dbReference type="SAM" id="MobiDB-lite"/>
    </source>
</evidence>